<dbReference type="Proteomes" id="UP000658320">
    <property type="component" value="Unassembled WGS sequence"/>
</dbReference>
<sequence>MTDGRLPEVDDSGGVGVRTATRLLEGNIARLRSVPERTRG</sequence>
<reference evidence="1" key="1">
    <citation type="journal article" date="2014" name="Int. J. Syst. Evol. Microbiol.">
        <title>Complete genome sequence of Corynebacterium casei LMG S-19264T (=DSM 44701T), isolated from a smear-ripened cheese.</title>
        <authorList>
            <consortium name="US DOE Joint Genome Institute (JGI-PGF)"/>
            <person name="Walter F."/>
            <person name="Albersmeier A."/>
            <person name="Kalinowski J."/>
            <person name="Ruckert C."/>
        </authorList>
    </citation>
    <scope>NUCLEOTIDE SEQUENCE</scope>
    <source>
        <strain evidence="1">JCM 4346</strain>
    </source>
</reference>
<dbReference type="AlphaFoldDB" id="A0A918CIN7"/>
<dbReference type="EMBL" id="BMSX01000011">
    <property type="protein sequence ID" value="GGR26436.1"/>
    <property type="molecule type" value="Genomic_DNA"/>
</dbReference>
<evidence type="ECO:0000313" key="1">
    <source>
        <dbReference type="EMBL" id="GGR26436.1"/>
    </source>
</evidence>
<proteinExistence type="predicted"/>
<reference evidence="1" key="2">
    <citation type="submission" date="2020-09" db="EMBL/GenBank/DDBJ databases">
        <authorList>
            <person name="Sun Q."/>
            <person name="Ohkuma M."/>
        </authorList>
    </citation>
    <scope>NUCLEOTIDE SEQUENCE</scope>
    <source>
        <strain evidence="1">JCM 4346</strain>
    </source>
</reference>
<keyword evidence="2" id="KW-1185">Reference proteome</keyword>
<name>A0A918CIN7_9ACTN</name>
<accession>A0A918CIN7</accession>
<comment type="caution">
    <text evidence="1">The sequence shown here is derived from an EMBL/GenBank/DDBJ whole genome shotgun (WGS) entry which is preliminary data.</text>
</comment>
<protein>
    <submittedName>
        <fullName evidence="1">Uncharacterized protein</fullName>
    </submittedName>
</protein>
<dbReference type="RefSeq" id="WP_268256055.1">
    <property type="nucleotide sequence ID" value="NZ_BMSX01000011.1"/>
</dbReference>
<organism evidence="1 2">
    <name type="scientific">Streptomyces aurantiogriseus</name>
    <dbReference type="NCBI Taxonomy" id="66870"/>
    <lineage>
        <taxon>Bacteria</taxon>
        <taxon>Bacillati</taxon>
        <taxon>Actinomycetota</taxon>
        <taxon>Actinomycetes</taxon>
        <taxon>Kitasatosporales</taxon>
        <taxon>Streptomycetaceae</taxon>
        <taxon>Streptomyces</taxon>
    </lineage>
</organism>
<gene>
    <name evidence="1" type="ORF">GCM10010251_48260</name>
</gene>
<evidence type="ECO:0000313" key="2">
    <source>
        <dbReference type="Proteomes" id="UP000658320"/>
    </source>
</evidence>